<comment type="caution">
    <text evidence="1">The sequence shown here is derived from an EMBL/GenBank/DDBJ whole genome shotgun (WGS) entry which is preliminary data.</text>
</comment>
<name>A0A8H5FHH9_9AGAR</name>
<gene>
    <name evidence="1" type="ORF">D9758_018014</name>
</gene>
<dbReference type="Proteomes" id="UP000559256">
    <property type="component" value="Unassembled WGS sequence"/>
</dbReference>
<evidence type="ECO:0000313" key="2">
    <source>
        <dbReference type="Proteomes" id="UP000559256"/>
    </source>
</evidence>
<proteinExistence type="predicted"/>
<accession>A0A8H5FHH9</accession>
<keyword evidence="2" id="KW-1185">Reference proteome</keyword>
<dbReference type="EMBL" id="JAACJM010000218">
    <property type="protein sequence ID" value="KAF5337450.1"/>
    <property type="molecule type" value="Genomic_DNA"/>
</dbReference>
<organism evidence="1 2">
    <name type="scientific">Tetrapyrgos nigripes</name>
    <dbReference type="NCBI Taxonomy" id="182062"/>
    <lineage>
        <taxon>Eukaryota</taxon>
        <taxon>Fungi</taxon>
        <taxon>Dikarya</taxon>
        <taxon>Basidiomycota</taxon>
        <taxon>Agaricomycotina</taxon>
        <taxon>Agaricomycetes</taxon>
        <taxon>Agaricomycetidae</taxon>
        <taxon>Agaricales</taxon>
        <taxon>Marasmiineae</taxon>
        <taxon>Marasmiaceae</taxon>
        <taxon>Tetrapyrgos</taxon>
    </lineage>
</organism>
<reference evidence="1 2" key="1">
    <citation type="journal article" date="2020" name="ISME J.">
        <title>Uncovering the hidden diversity of litter-decomposition mechanisms in mushroom-forming fungi.</title>
        <authorList>
            <person name="Floudas D."/>
            <person name="Bentzer J."/>
            <person name="Ahren D."/>
            <person name="Johansson T."/>
            <person name="Persson P."/>
            <person name="Tunlid A."/>
        </authorList>
    </citation>
    <scope>NUCLEOTIDE SEQUENCE [LARGE SCALE GENOMIC DNA]</scope>
    <source>
        <strain evidence="1 2">CBS 291.85</strain>
    </source>
</reference>
<sequence>MGPCNQLSDPPIPPTCNDWNMSAECAYMCIQPPFNSRCIYIYLWSAVAAKQEVRSSTFVLTDWKRTALFWCLHHMLSTI</sequence>
<evidence type="ECO:0000313" key="1">
    <source>
        <dbReference type="EMBL" id="KAF5337450.1"/>
    </source>
</evidence>
<dbReference type="AlphaFoldDB" id="A0A8H5FHH9"/>
<protein>
    <submittedName>
        <fullName evidence="1">Uncharacterized protein</fullName>
    </submittedName>
</protein>